<dbReference type="RefSeq" id="WP_317698377.1">
    <property type="nucleotide sequence ID" value="NZ_AP026801.1"/>
</dbReference>
<dbReference type="InterPro" id="IPR015231">
    <property type="entry name" value="DUF1934"/>
</dbReference>
<dbReference type="KEGG" id="xak:KIMC2_09990"/>
<dbReference type="SUPFAM" id="SSF50814">
    <property type="entry name" value="Lipocalins"/>
    <property type="match status" value="1"/>
</dbReference>
<dbReference type="Proteomes" id="UP001321804">
    <property type="component" value="Chromosome"/>
</dbReference>
<dbReference type="InterPro" id="IPR012674">
    <property type="entry name" value="Calycin"/>
</dbReference>
<dbReference type="Gene3D" id="2.40.128.20">
    <property type="match status" value="1"/>
</dbReference>
<sequence length="137" mass="16131">MTKITYLAREIINNKVNNTVNFTTDATISREKQSFTIVYQEKLLEKATCRIFYNGTDFITINRITDDKISNYFKIQKGKLIDINYFTLYGESKLSIFGKEIIMNRLKDGSNVLKFTYDIYQGQQLLNTHKIYLQIKE</sequence>
<evidence type="ECO:0000313" key="2">
    <source>
        <dbReference type="Proteomes" id="UP001321804"/>
    </source>
</evidence>
<proteinExistence type="predicted"/>
<dbReference type="Pfam" id="PF09148">
    <property type="entry name" value="DUF1934"/>
    <property type="match status" value="1"/>
</dbReference>
<dbReference type="EMBL" id="AP026801">
    <property type="protein sequence ID" value="BDR56437.1"/>
    <property type="molecule type" value="Genomic_DNA"/>
</dbReference>
<evidence type="ECO:0008006" key="3">
    <source>
        <dbReference type="Google" id="ProtNLM"/>
    </source>
</evidence>
<evidence type="ECO:0000313" key="1">
    <source>
        <dbReference type="EMBL" id="BDR56437.1"/>
    </source>
</evidence>
<dbReference type="AlphaFoldDB" id="A0AAU9CR91"/>
<reference evidence="1 2" key="1">
    <citation type="journal article" date="2023" name="Microbiol. Spectr.">
        <title>Symbiosis of Carpenter Bees with Uncharacterized Lactic Acid Bacteria Showing NAD Auxotrophy.</title>
        <authorList>
            <person name="Kawasaki S."/>
            <person name="Ozawa K."/>
            <person name="Mori T."/>
            <person name="Yamamoto A."/>
            <person name="Ito M."/>
            <person name="Ohkuma M."/>
            <person name="Sakamoto M."/>
            <person name="Matsutani M."/>
        </authorList>
    </citation>
    <scope>NUCLEOTIDE SEQUENCE [LARGE SCALE GENOMIC DNA]</scope>
    <source>
        <strain evidence="1 2">KimC2</strain>
    </source>
</reference>
<accession>A0AAU9CR91</accession>
<gene>
    <name evidence="1" type="ORF">KIMC2_09990</name>
</gene>
<organism evidence="1 2">
    <name type="scientific">Xylocopilactobacillus apis</name>
    <dbReference type="NCBI Taxonomy" id="2932183"/>
    <lineage>
        <taxon>Bacteria</taxon>
        <taxon>Bacillati</taxon>
        <taxon>Bacillota</taxon>
        <taxon>Bacilli</taxon>
        <taxon>Lactobacillales</taxon>
        <taxon>Lactobacillaceae</taxon>
        <taxon>Xylocopilactobacillus</taxon>
    </lineage>
</organism>
<protein>
    <recommendedName>
        <fullName evidence="3">DUF1934 domain-containing protein</fullName>
    </recommendedName>
</protein>
<keyword evidence="2" id="KW-1185">Reference proteome</keyword>
<name>A0AAU9CR91_9LACO</name>